<dbReference type="InterPro" id="IPR051923">
    <property type="entry name" value="Glycosyl_Hydrolase_39"/>
</dbReference>
<sequence length="340" mass="38577">MHLNLKVIGIYVFGIIQLLMIGNANAFNSGMNVHPATFPNEPFVLLQTLKKYNIDSFRVDYSWQGVEKKKGVYKIPDSKLENAIQLGIKEGVTPLIILNYGNSNYKENTGGHKNIRLSSDEEIEGFINYVDWVSKHFGKKKIIFEIWNEWNHSKPKYNNNSLESALDYVALVKKSSAIIKRNNPNAIIIAGGFNPLSRKEMNWGKEIVLNGIMTYVDGLSIHPYDWTHKQITPANISLDKIRKAHDELLSYSSGHEVNLYITEVGVSSFSKNLFTDTDIGQYLVSYYIEAKKNNFIKGVWWYCFVNKGTDPSDFESNFGILNVDGSPKPAASFLYSLPKN</sequence>
<dbReference type="PANTHER" id="PTHR12631:SF10">
    <property type="entry name" value="BETA-XYLOSIDASE-LIKE PROTEIN-RELATED"/>
    <property type="match status" value="1"/>
</dbReference>
<dbReference type="EMBL" id="AB924569">
    <property type="protein sequence ID" value="BAT23576.1"/>
    <property type="molecule type" value="Genomic_DNA"/>
</dbReference>
<dbReference type="AlphaFoldDB" id="A0A0P0YR39"/>
<dbReference type="Gene3D" id="3.20.20.80">
    <property type="entry name" value="Glycosidases"/>
    <property type="match status" value="1"/>
</dbReference>
<dbReference type="GO" id="GO:0004553">
    <property type="term" value="F:hydrolase activity, hydrolyzing O-glycosyl compounds"/>
    <property type="evidence" value="ECO:0007669"/>
    <property type="project" value="TreeGrafter"/>
</dbReference>
<reference evidence="1" key="1">
    <citation type="submission" date="2014-04" db="EMBL/GenBank/DDBJ databases">
        <authorList>
            <person name="Harrison E."/>
        </authorList>
    </citation>
    <scope>NUCLEOTIDE SEQUENCE</scope>
    <source>
        <strain evidence="1">6258</strain>
    </source>
</reference>
<dbReference type="InterPro" id="IPR017853">
    <property type="entry name" value="GH"/>
</dbReference>
<proteinExistence type="predicted"/>
<name>A0A0P0YR39_9ENTR</name>
<accession>A0A0P0YR39</accession>
<organism evidence="1">
    <name type="scientific">Klebsiella sp. 6258</name>
    <dbReference type="NCBI Taxonomy" id="1497808"/>
    <lineage>
        <taxon>Bacteria</taxon>
        <taxon>Pseudomonadati</taxon>
        <taxon>Pseudomonadota</taxon>
        <taxon>Gammaproteobacteria</taxon>
        <taxon>Enterobacterales</taxon>
        <taxon>Enterobacteriaceae</taxon>
        <taxon>Klebsiella/Raoultella group</taxon>
        <taxon>Klebsiella</taxon>
    </lineage>
</organism>
<gene>
    <name evidence="1" type="primary">wcuC</name>
</gene>
<dbReference type="PANTHER" id="PTHR12631">
    <property type="entry name" value="ALPHA-L-IDURONIDASE"/>
    <property type="match status" value="1"/>
</dbReference>
<dbReference type="SUPFAM" id="SSF51445">
    <property type="entry name" value="(Trans)glycosidases"/>
    <property type="match status" value="1"/>
</dbReference>
<evidence type="ECO:0000313" key="1">
    <source>
        <dbReference type="EMBL" id="BAT23576.1"/>
    </source>
</evidence>
<protein>
    <submittedName>
        <fullName evidence="1">Uncharacterized protein</fullName>
    </submittedName>
</protein>
<reference evidence="1" key="2">
    <citation type="journal article" date="2015" name="Sci. Rep.">
        <title>Genetic analysis of capsular polysaccharide synthesis gene clusters in 79 capsular types of Klebsiella spp.</title>
        <authorList>
            <person name="Pan Y.J."/>
            <person name="Lin T.L."/>
            <person name="Chen C.T."/>
            <person name="Chen Y.Y."/>
            <person name="Hsieh P.F."/>
            <person name="Hsu C.R."/>
            <person name="Wu M.C."/>
            <person name="Wang J.T."/>
        </authorList>
    </citation>
    <scope>NUCLEOTIDE SEQUENCE</scope>
    <source>
        <strain evidence="1">6258</strain>
    </source>
</reference>